<name>A0A3S0YVJ3_9GAMM</name>
<dbReference type="InterPro" id="IPR018968">
    <property type="entry name" value="Phasin"/>
</dbReference>
<dbReference type="RefSeq" id="WP_127062623.1">
    <property type="nucleotide sequence ID" value="NZ_RZHF01000016.1"/>
</dbReference>
<sequence length="124" mass="14314">MNTFNTNEMNQQFDNVFMAPARAYAALTIDYAERMLNAQMEASQAYTDAGIQQLRQLSSIKDPQELRHYMEGQQQVVRQMAERVKDDADKVVSLQRDYFQKSQKLTQESVKQAQTATSKMRQPA</sequence>
<organism evidence="3 4">
    <name type="scientific">Vreelandella nanhaiensis</name>
    <dbReference type="NCBI Taxonomy" id="1258546"/>
    <lineage>
        <taxon>Bacteria</taxon>
        <taxon>Pseudomonadati</taxon>
        <taxon>Pseudomonadota</taxon>
        <taxon>Gammaproteobacteria</taxon>
        <taxon>Oceanospirillales</taxon>
        <taxon>Halomonadaceae</taxon>
        <taxon>Vreelandella</taxon>
    </lineage>
</organism>
<accession>A0A3S0YVJ3</accession>
<evidence type="ECO:0000313" key="4">
    <source>
        <dbReference type="Proteomes" id="UP000287023"/>
    </source>
</evidence>
<evidence type="ECO:0000256" key="1">
    <source>
        <dbReference type="SAM" id="MobiDB-lite"/>
    </source>
</evidence>
<evidence type="ECO:0000313" key="3">
    <source>
        <dbReference type="EMBL" id="RUR30509.1"/>
    </source>
</evidence>
<protein>
    <submittedName>
        <fullName evidence="3">Phasin family protein</fullName>
    </submittedName>
</protein>
<comment type="caution">
    <text evidence="3">The sequence shown here is derived from an EMBL/GenBank/DDBJ whole genome shotgun (WGS) entry which is preliminary data.</text>
</comment>
<reference evidence="3 4" key="1">
    <citation type="submission" date="2018-12" db="EMBL/GenBank/DDBJ databases">
        <title>three novel Halomonas strain isolated from plants.</title>
        <authorList>
            <person name="Sun C."/>
        </authorList>
    </citation>
    <scope>NUCLEOTIDE SEQUENCE [LARGE SCALE GENOMIC DNA]</scope>
    <source>
        <strain evidence="3 4">JCM 18142</strain>
    </source>
</reference>
<gene>
    <name evidence="3" type="ORF">ELY38_12550</name>
</gene>
<dbReference type="Proteomes" id="UP000287023">
    <property type="component" value="Unassembled WGS sequence"/>
</dbReference>
<dbReference type="EMBL" id="RZHF01000016">
    <property type="protein sequence ID" value="RUR30509.1"/>
    <property type="molecule type" value="Genomic_DNA"/>
</dbReference>
<dbReference type="OrthoDB" id="5796765at2"/>
<proteinExistence type="predicted"/>
<keyword evidence="4" id="KW-1185">Reference proteome</keyword>
<dbReference type="Pfam" id="PF09361">
    <property type="entry name" value="Phasin_2"/>
    <property type="match status" value="1"/>
</dbReference>
<dbReference type="AlphaFoldDB" id="A0A3S0YVJ3"/>
<feature type="region of interest" description="Disordered" evidence="1">
    <location>
        <begin position="105"/>
        <end position="124"/>
    </location>
</feature>
<evidence type="ECO:0000259" key="2">
    <source>
        <dbReference type="Pfam" id="PF09361"/>
    </source>
</evidence>
<feature type="domain" description="Phasin" evidence="2">
    <location>
        <begin position="17"/>
        <end position="109"/>
    </location>
</feature>